<dbReference type="Proteomes" id="UP000546126">
    <property type="component" value="Unassembled WGS sequence"/>
</dbReference>
<organism evidence="2 3">
    <name type="scientific">Nonomuraea rhodomycinica</name>
    <dbReference type="NCBI Taxonomy" id="1712872"/>
    <lineage>
        <taxon>Bacteria</taxon>
        <taxon>Bacillati</taxon>
        <taxon>Actinomycetota</taxon>
        <taxon>Actinomycetes</taxon>
        <taxon>Streptosporangiales</taxon>
        <taxon>Streptosporangiaceae</taxon>
        <taxon>Nonomuraea</taxon>
    </lineage>
</organism>
<dbReference type="NCBIfam" id="TIGR03891">
    <property type="entry name" value="thiopep_ocin"/>
    <property type="match status" value="1"/>
</dbReference>
<gene>
    <name evidence="2" type="ORF">HT134_15355</name>
</gene>
<dbReference type="EMBL" id="JABWGO010000002">
    <property type="protein sequence ID" value="NUW41505.1"/>
    <property type="molecule type" value="Genomic_DNA"/>
</dbReference>
<dbReference type="RefSeq" id="WP_175600997.1">
    <property type="nucleotide sequence ID" value="NZ_JABWGO010000002.1"/>
</dbReference>
<proteinExistence type="predicted"/>
<evidence type="ECO:0000313" key="3">
    <source>
        <dbReference type="Proteomes" id="UP000546126"/>
    </source>
</evidence>
<keyword evidence="3" id="KW-1185">Reference proteome</keyword>
<sequence length="288" mass="31728">MTTSWLYCAIYPGAFERLDQVVRELVPPARDLVDDGGGRWFFLRFMDSGGPHVRLRVHGAYPLLDRVYEQLTGGFPAFLDAARATGGRTYARLPGSPVLDYWEGVDVRLYEPELRRYGGSAGVRVAEEQFMLSSAIAVRAMETDLSPEQRSALATLAMTSAVRHTVPGMDRAFWSKYLWYWTGRDEDGSPARRAAAIEAAERLAPALTSAALPERERRAAEEFGAAVGATARRAAGRGVPLTPWQWVFHLVHLHNNRLGVPPGEEAVLAAVLGGAHEEETHDRSATAR</sequence>
<dbReference type="Pfam" id="PF14028">
    <property type="entry name" value="Lant_dehydr_C"/>
    <property type="match status" value="1"/>
</dbReference>
<evidence type="ECO:0000313" key="2">
    <source>
        <dbReference type="EMBL" id="NUW41505.1"/>
    </source>
</evidence>
<evidence type="ECO:0000259" key="1">
    <source>
        <dbReference type="Pfam" id="PF14028"/>
    </source>
</evidence>
<dbReference type="InterPro" id="IPR023809">
    <property type="entry name" value="Thiopep_bacteriocin_synth_dom"/>
</dbReference>
<name>A0A7Y6INP9_9ACTN</name>
<protein>
    <recommendedName>
        <fullName evidence="1">Thiopeptide-type bacteriocin biosynthesis domain-containing protein</fullName>
    </recommendedName>
</protein>
<reference evidence="2 3" key="1">
    <citation type="submission" date="2020-06" db="EMBL/GenBank/DDBJ databases">
        <authorList>
            <person name="Chanama M."/>
        </authorList>
    </citation>
    <scope>NUCLEOTIDE SEQUENCE [LARGE SCALE GENOMIC DNA]</scope>
    <source>
        <strain evidence="2 3">TBRC6557</strain>
    </source>
</reference>
<comment type="caution">
    <text evidence="2">The sequence shown here is derived from an EMBL/GenBank/DDBJ whole genome shotgun (WGS) entry which is preliminary data.</text>
</comment>
<feature type="domain" description="Thiopeptide-type bacteriocin biosynthesis" evidence="1">
    <location>
        <begin position="5"/>
        <end position="272"/>
    </location>
</feature>
<dbReference type="AlphaFoldDB" id="A0A7Y6INP9"/>
<accession>A0A7Y6INP9</accession>